<dbReference type="Gene3D" id="3.30.540.10">
    <property type="entry name" value="Fructose-1,6-Bisphosphatase, subunit A, domain 1"/>
    <property type="match status" value="1"/>
</dbReference>
<evidence type="ECO:0000256" key="2">
    <source>
        <dbReference type="ARBA" id="ARBA00009759"/>
    </source>
</evidence>
<dbReference type="GO" id="GO:0016791">
    <property type="term" value="F:phosphatase activity"/>
    <property type="evidence" value="ECO:0007669"/>
    <property type="project" value="UniProtKB-ARBA"/>
</dbReference>
<reference evidence="7 8" key="1">
    <citation type="submission" date="2018-12" db="EMBL/GenBank/DDBJ databases">
        <title>Sphingomonas sp. HMF7854 Genome sequencing and assembly.</title>
        <authorList>
            <person name="Cha I."/>
            <person name="Kang H."/>
            <person name="Kim H."/>
            <person name="Kang J."/>
            <person name="Joh K."/>
        </authorList>
    </citation>
    <scope>NUCLEOTIDE SEQUENCE [LARGE SCALE GENOMIC DNA]</scope>
    <source>
        <strain evidence="7 8">HMF7854</strain>
    </source>
</reference>
<dbReference type="Gene3D" id="3.40.190.80">
    <property type="match status" value="1"/>
</dbReference>
<comment type="cofactor">
    <cofactor evidence="1 6">
        <name>Mg(2+)</name>
        <dbReference type="ChEBI" id="CHEBI:18420"/>
    </cofactor>
</comment>
<keyword evidence="5 6" id="KW-0460">Magnesium</keyword>
<evidence type="ECO:0000256" key="4">
    <source>
        <dbReference type="ARBA" id="ARBA00022801"/>
    </source>
</evidence>
<dbReference type="Pfam" id="PF00459">
    <property type="entry name" value="Inositol_P"/>
    <property type="match status" value="1"/>
</dbReference>
<dbReference type="CDD" id="cd01641">
    <property type="entry name" value="Bacterial_IMPase_like_1"/>
    <property type="match status" value="1"/>
</dbReference>
<keyword evidence="4" id="KW-0378">Hydrolase</keyword>
<organism evidence="7 8">
    <name type="scientific">Sphingomonas ginkgonis</name>
    <dbReference type="NCBI Taxonomy" id="2315330"/>
    <lineage>
        <taxon>Bacteria</taxon>
        <taxon>Pseudomonadati</taxon>
        <taxon>Pseudomonadota</taxon>
        <taxon>Alphaproteobacteria</taxon>
        <taxon>Sphingomonadales</taxon>
        <taxon>Sphingomonadaceae</taxon>
        <taxon>Sphingomonas</taxon>
    </lineage>
</organism>
<proteinExistence type="inferred from homology"/>
<dbReference type="PRINTS" id="PR00377">
    <property type="entry name" value="IMPHPHTASES"/>
</dbReference>
<keyword evidence="8" id="KW-1185">Reference proteome</keyword>
<feature type="binding site" evidence="6">
    <location>
        <position position="70"/>
    </location>
    <ligand>
        <name>Mg(2+)</name>
        <dbReference type="ChEBI" id="CHEBI:18420"/>
        <label>1</label>
        <note>catalytic</note>
    </ligand>
</feature>
<name>A0A429V6D3_9SPHN</name>
<dbReference type="GO" id="GO:0046872">
    <property type="term" value="F:metal ion binding"/>
    <property type="evidence" value="ECO:0007669"/>
    <property type="project" value="UniProtKB-KW"/>
</dbReference>
<dbReference type="InterPro" id="IPR000760">
    <property type="entry name" value="Inositol_monophosphatase-like"/>
</dbReference>
<gene>
    <name evidence="7" type="ORF">HMF7854_00590</name>
</gene>
<evidence type="ECO:0000256" key="1">
    <source>
        <dbReference type="ARBA" id="ARBA00001946"/>
    </source>
</evidence>
<keyword evidence="3 6" id="KW-0479">Metal-binding</keyword>
<feature type="binding site" evidence="6">
    <location>
        <position position="86"/>
    </location>
    <ligand>
        <name>Mg(2+)</name>
        <dbReference type="ChEBI" id="CHEBI:18420"/>
        <label>1</label>
        <note>catalytic</note>
    </ligand>
</feature>
<evidence type="ECO:0000313" key="7">
    <source>
        <dbReference type="EMBL" id="RST29493.1"/>
    </source>
</evidence>
<dbReference type="InterPro" id="IPR051090">
    <property type="entry name" value="Inositol_monoP_superfamily"/>
</dbReference>
<dbReference type="OrthoDB" id="9785695at2"/>
<evidence type="ECO:0000256" key="6">
    <source>
        <dbReference type="PIRSR" id="PIRSR600760-2"/>
    </source>
</evidence>
<evidence type="ECO:0000256" key="5">
    <source>
        <dbReference type="ARBA" id="ARBA00022842"/>
    </source>
</evidence>
<comment type="caution">
    <text evidence="7">The sequence shown here is derived from an EMBL/GenBank/DDBJ whole genome shotgun (WGS) entry which is preliminary data.</text>
</comment>
<dbReference type="SUPFAM" id="SSF56655">
    <property type="entry name" value="Carbohydrate phosphatase"/>
    <property type="match status" value="1"/>
</dbReference>
<dbReference type="Proteomes" id="UP000274661">
    <property type="component" value="Unassembled WGS sequence"/>
</dbReference>
<protein>
    <submittedName>
        <fullName evidence="7">Inositol monophosphatase family protein</fullName>
    </submittedName>
</protein>
<dbReference type="PANTHER" id="PTHR43200">
    <property type="entry name" value="PHOSPHATASE"/>
    <property type="match status" value="1"/>
</dbReference>
<dbReference type="PANTHER" id="PTHR43200:SF6">
    <property type="entry name" value="3'(2'),5'-BISPHOSPHATE NUCLEOTIDASE"/>
    <property type="match status" value="1"/>
</dbReference>
<accession>A0A429V6D3</accession>
<sequence length="257" mass="27507">MFVPPDLADFALELARLARRETLPRFAAGVEASDKGGREFDPVTEADREAERAMREAIAARFPDHGIRGEEFGDRPGDSRWSWSLDPVDGTRSFICGLPSWVTLIALLDQGRPVLGVIDAPVLNETNLGHDKTARVGDQPASTSGCVRLADARLSTTDPCMFGGADASGFDAVRRAAKVARYGLDGYAYARLAAGRLDLVIENQLKPHDYNALIPVIRASGGHIGDWRGGEDFGSGAVVAAASRALYDEAVALLRSA</sequence>
<dbReference type="GO" id="GO:0000105">
    <property type="term" value="P:L-histidine biosynthetic process"/>
    <property type="evidence" value="ECO:0007669"/>
    <property type="project" value="TreeGrafter"/>
</dbReference>
<dbReference type="AlphaFoldDB" id="A0A429V6D3"/>
<evidence type="ECO:0000256" key="3">
    <source>
        <dbReference type="ARBA" id="ARBA00022723"/>
    </source>
</evidence>
<evidence type="ECO:0000313" key="8">
    <source>
        <dbReference type="Proteomes" id="UP000274661"/>
    </source>
</evidence>
<feature type="binding site" evidence="6">
    <location>
        <position position="209"/>
    </location>
    <ligand>
        <name>Mg(2+)</name>
        <dbReference type="ChEBI" id="CHEBI:18420"/>
        <label>1</label>
        <note>catalytic</note>
    </ligand>
</feature>
<comment type="similarity">
    <text evidence="2">Belongs to the inositol monophosphatase superfamily.</text>
</comment>
<feature type="binding site" evidence="6">
    <location>
        <position position="89"/>
    </location>
    <ligand>
        <name>Mg(2+)</name>
        <dbReference type="ChEBI" id="CHEBI:18420"/>
        <label>1</label>
        <note>catalytic</note>
    </ligand>
</feature>
<dbReference type="EMBL" id="RWJF01000001">
    <property type="protein sequence ID" value="RST29493.1"/>
    <property type="molecule type" value="Genomic_DNA"/>
</dbReference>
<dbReference type="RefSeq" id="WP_126717336.1">
    <property type="nucleotide sequence ID" value="NZ_RWJF01000001.1"/>
</dbReference>